<dbReference type="Pfam" id="PF22982">
    <property type="entry name" value="WHD_HRQ1"/>
    <property type="match status" value="1"/>
</dbReference>
<dbReference type="GO" id="GO:0005634">
    <property type="term" value="C:nucleus"/>
    <property type="evidence" value="ECO:0007669"/>
    <property type="project" value="TreeGrafter"/>
</dbReference>
<dbReference type="GO" id="GO:0005524">
    <property type="term" value="F:ATP binding"/>
    <property type="evidence" value="ECO:0007669"/>
    <property type="project" value="UniProtKB-KW"/>
</dbReference>
<dbReference type="GO" id="GO:0036297">
    <property type="term" value="P:interstrand cross-link repair"/>
    <property type="evidence" value="ECO:0007669"/>
    <property type="project" value="TreeGrafter"/>
</dbReference>
<dbReference type="PROSITE" id="PS50196">
    <property type="entry name" value="RANBD1"/>
    <property type="match status" value="1"/>
</dbReference>
<dbReference type="Pfam" id="PF00638">
    <property type="entry name" value="Ran_BP1"/>
    <property type="match status" value="1"/>
</dbReference>
<dbReference type="GO" id="GO:0006289">
    <property type="term" value="P:nucleotide-excision repair"/>
    <property type="evidence" value="ECO:0007669"/>
    <property type="project" value="TreeGrafter"/>
</dbReference>
<dbReference type="Pfam" id="PF00271">
    <property type="entry name" value="Helicase_C"/>
    <property type="match status" value="1"/>
</dbReference>
<evidence type="ECO:0000259" key="4">
    <source>
        <dbReference type="PROSITE" id="PS50196"/>
    </source>
</evidence>
<feature type="compositionally biased region" description="Low complexity" evidence="3">
    <location>
        <begin position="204"/>
        <end position="232"/>
    </location>
</feature>
<evidence type="ECO:0000259" key="6">
    <source>
        <dbReference type="PROSITE" id="PS51194"/>
    </source>
</evidence>
<proteinExistence type="predicted"/>
<feature type="region of interest" description="Disordered" evidence="3">
    <location>
        <begin position="405"/>
        <end position="428"/>
    </location>
</feature>
<evidence type="ECO:0000259" key="5">
    <source>
        <dbReference type="PROSITE" id="PS51192"/>
    </source>
</evidence>
<dbReference type="SMART" id="SM00487">
    <property type="entry name" value="DEXDc"/>
    <property type="match status" value="1"/>
</dbReference>
<dbReference type="CDD" id="cd17923">
    <property type="entry name" value="DEXHc_Hrq1-like"/>
    <property type="match status" value="1"/>
</dbReference>
<evidence type="ECO:0000256" key="2">
    <source>
        <dbReference type="ARBA" id="ARBA00022840"/>
    </source>
</evidence>
<dbReference type="InterPro" id="IPR001650">
    <property type="entry name" value="Helicase_C-like"/>
</dbReference>
<dbReference type="InterPro" id="IPR027417">
    <property type="entry name" value="P-loop_NTPase"/>
</dbReference>
<dbReference type="InterPro" id="IPR014001">
    <property type="entry name" value="Helicase_ATP-bd"/>
</dbReference>
<feature type="domain" description="Helicase ATP-binding" evidence="5">
    <location>
        <begin position="888"/>
        <end position="1071"/>
    </location>
</feature>
<dbReference type="SUPFAM" id="SSF50729">
    <property type="entry name" value="PH domain-like"/>
    <property type="match status" value="1"/>
</dbReference>
<feature type="compositionally biased region" description="Low complexity" evidence="3">
    <location>
        <begin position="515"/>
        <end position="530"/>
    </location>
</feature>
<feature type="region of interest" description="Disordered" evidence="3">
    <location>
        <begin position="200"/>
        <end position="254"/>
    </location>
</feature>
<dbReference type="GO" id="GO:0003676">
    <property type="term" value="F:nucleic acid binding"/>
    <property type="evidence" value="ECO:0007669"/>
    <property type="project" value="InterPro"/>
</dbReference>
<dbReference type="Proteomes" id="UP001174936">
    <property type="component" value="Unassembled WGS sequence"/>
</dbReference>
<feature type="compositionally biased region" description="Gly residues" evidence="3">
    <location>
        <begin position="1669"/>
        <end position="1686"/>
    </location>
</feature>
<feature type="compositionally biased region" description="Low complexity" evidence="3">
    <location>
        <begin position="576"/>
        <end position="587"/>
    </location>
</feature>
<dbReference type="GO" id="GO:0043138">
    <property type="term" value="F:3'-5' DNA helicase activity"/>
    <property type="evidence" value="ECO:0007669"/>
    <property type="project" value="TreeGrafter"/>
</dbReference>
<feature type="domain" description="RanBD1" evidence="4">
    <location>
        <begin position="340"/>
        <end position="497"/>
    </location>
</feature>
<reference evidence="7" key="1">
    <citation type="submission" date="2023-06" db="EMBL/GenBank/DDBJ databases">
        <title>Genome-scale phylogeny and comparative genomics of the fungal order Sordariales.</title>
        <authorList>
            <consortium name="Lawrence Berkeley National Laboratory"/>
            <person name="Hensen N."/>
            <person name="Bonometti L."/>
            <person name="Westerberg I."/>
            <person name="Brannstrom I.O."/>
            <person name="Guillou S."/>
            <person name="Cros-Aarteil S."/>
            <person name="Calhoun S."/>
            <person name="Haridas S."/>
            <person name="Kuo A."/>
            <person name="Mondo S."/>
            <person name="Pangilinan J."/>
            <person name="Riley R."/>
            <person name="Labutti K."/>
            <person name="Andreopoulos B."/>
            <person name="Lipzen A."/>
            <person name="Chen C."/>
            <person name="Yanf M."/>
            <person name="Daum C."/>
            <person name="Ng V."/>
            <person name="Clum A."/>
            <person name="Steindorff A."/>
            <person name="Ohm R."/>
            <person name="Martin F."/>
            <person name="Silar P."/>
            <person name="Natvig D."/>
            <person name="Lalanne C."/>
            <person name="Gautier V."/>
            <person name="Ament-Velasquez S.L."/>
            <person name="Kruys A."/>
            <person name="Hutchinson M.I."/>
            <person name="Powell A.J."/>
            <person name="Barry K."/>
            <person name="Miller A.N."/>
            <person name="Grigoriev I.V."/>
            <person name="Debuchy R."/>
            <person name="Gladieux P."/>
            <person name="Thoren M.H."/>
            <person name="Johannesson H."/>
        </authorList>
    </citation>
    <scope>NUCLEOTIDE SEQUENCE</scope>
    <source>
        <strain evidence="7">SMH2532-1</strain>
    </source>
</reference>
<dbReference type="SMART" id="SM00490">
    <property type="entry name" value="HELICc"/>
    <property type="match status" value="1"/>
</dbReference>
<dbReference type="InterPro" id="IPR011545">
    <property type="entry name" value="DEAD/DEAH_box_helicase_dom"/>
</dbReference>
<accession>A0AA39Y024</accession>
<feature type="region of interest" description="Disordered" evidence="3">
    <location>
        <begin position="282"/>
        <end position="346"/>
    </location>
</feature>
<dbReference type="Pfam" id="PF00270">
    <property type="entry name" value="DEAD"/>
    <property type="match status" value="1"/>
</dbReference>
<feature type="compositionally biased region" description="Polar residues" evidence="3">
    <location>
        <begin position="111"/>
        <end position="129"/>
    </location>
</feature>
<dbReference type="SUPFAM" id="SSF52540">
    <property type="entry name" value="P-loop containing nucleoside triphosphate hydrolases"/>
    <property type="match status" value="1"/>
</dbReference>
<dbReference type="Gene3D" id="3.40.50.300">
    <property type="entry name" value="P-loop containing nucleotide triphosphate hydrolases"/>
    <property type="match status" value="2"/>
</dbReference>
<feature type="compositionally biased region" description="Basic and acidic residues" evidence="3">
    <location>
        <begin position="1"/>
        <end position="14"/>
    </location>
</feature>
<keyword evidence="2" id="KW-0067">ATP-binding</keyword>
<dbReference type="InterPro" id="IPR018973">
    <property type="entry name" value="MZB"/>
</dbReference>
<feature type="compositionally biased region" description="Acidic residues" evidence="3">
    <location>
        <begin position="309"/>
        <end position="323"/>
    </location>
</feature>
<dbReference type="InterPro" id="IPR011993">
    <property type="entry name" value="PH-like_dom_sf"/>
</dbReference>
<feature type="compositionally biased region" description="Basic and acidic residues" evidence="3">
    <location>
        <begin position="130"/>
        <end position="157"/>
    </location>
</feature>
<feature type="domain" description="Helicase C-terminal" evidence="6">
    <location>
        <begin position="1111"/>
        <end position="1264"/>
    </location>
</feature>
<dbReference type="Gene3D" id="2.30.29.30">
    <property type="entry name" value="Pleckstrin-homology domain (PH domain)/Phosphotyrosine-binding domain (PTB)"/>
    <property type="match status" value="1"/>
</dbReference>
<keyword evidence="8" id="KW-1185">Reference proteome</keyword>
<evidence type="ECO:0008006" key="9">
    <source>
        <dbReference type="Google" id="ProtNLM"/>
    </source>
</evidence>
<dbReference type="InterPro" id="IPR055227">
    <property type="entry name" value="HRQ1_WHD"/>
</dbReference>
<dbReference type="PANTHER" id="PTHR47957">
    <property type="entry name" value="ATP-DEPENDENT HELICASE HRQ1"/>
    <property type="match status" value="1"/>
</dbReference>
<keyword evidence="1" id="KW-0547">Nucleotide-binding</keyword>
<dbReference type="PROSITE" id="PS51192">
    <property type="entry name" value="HELICASE_ATP_BIND_1"/>
    <property type="match status" value="1"/>
</dbReference>
<feature type="region of interest" description="Disordered" evidence="3">
    <location>
        <begin position="1"/>
        <end position="176"/>
    </location>
</feature>
<feature type="compositionally biased region" description="Basic and acidic residues" evidence="3">
    <location>
        <begin position="21"/>
        <end position="35"/>
    </location>
</feature>
<dbReference type="InterPro" id="IPR000156">
    <property type="entry name" value="Ran_bind_dom"/>
</dbReference>
<feature type="compositionally biased region" description="Polar residues" evidence="3">
    <location>
        <begin position="490"/>
        <end position="506"/>
    </location>
</feature>
<feature type="region of interest" description="Disordered" evidence="3">
    <location>
        <begin position="1636"/>
        <end position="1686"/>
    </location>
</feature>
<feature type="compositionally biased region" description="Polar residues" evidence="3">
    <location>
        <begin position="240"/>
        <end position="254"/>
    </location>
</feature>
<name>A0AA39Y024_9PEZI</name>
<dbReference type="Pfam" id="PF09369">
    <property type="entry name" value="MZB"/>
    <property type="match status" value="1"/>
</dbReference>
<dbReference type="EMBL" id="JAULSV010000005">
    <property type="protein sequence ID" value="KAK0643471.1"/>
    <property type="molecule type" value="Genomic_DNA"/>
</dbReference>
<dbReference type="PROSITE" id="PS51194">
    <property type="entry name" value="HELICASE_CTER"/>
    <property type="match status" value="1"/>
</dbReference>
<evidence type="ECO:0000313" key="8">
    <source>
        <dbReference type="Proteomes" id="UP001174936"/>
    </source>
</evidence>
<sequence>MADEPHITSDKSDTVETVATTKEDAETTAARRELKQTSISEKAGPSELRAPSDDDEDDASDAADKNNDSNDARQATPDTDPGDVKDDMLLREQVSSPKKKRAHDELVADGSFTTGEGSSKPINASVAQSRTEESEPEKKRPRDRESATRRRSQDGAVKDSASAAKTANGDKPQISTSAFASSGFAKLASSTASPFALAGSGKPSLFGASSGSSGSFSVLGGPKPAAPQAAPKLSFGGGSSSTASPFALNGSTPSVFGGSALGGSAFGGSTFGSAFGGSVLSGPRLSTFGKPGEPLKSDKPAKPFGAPESDAEEDSEKDDDDDDSKGAEGGSDKEEGKEADKDESKALAEEKKKIRLQKIKVDDGEGGEVTLLAVRAKMYHMEKGVGWKERGAGMLKVNVPRSTVEFDDFGNPEPSSFDASVLEDDDEEEANAKKNVRLIMRQDHTLRVILNTVVVPAMTFQLNQKLKAAFVLFTAFEDGEAKQVQMKPRWSQQDVTSATMSPPNSDDVNRRPALTTTVKPKAIPKKPTTAKGKRKRATDDGHISGHTSCEDSDATTASTSSKSKPRRQRSKKQDDSPSSSSVSAAPPEGEEPIPRPPYFASLEATHRALNLVYTFCSTRKHVITTLDTMRSAVEASTKRPLLVEDVAAIVAIRPEGIRFEYVDEGMLQLDARGAERDDAFKRGEQSIAADGSVGGWTGRGEGDERGREVLFFEFVDEDLKREVPDPKTGEPVRPTRRLREEALKMPVFSQKQMMGLIEKRNRKFGEAVGRFLRRCVDERIDPEMAVRSEAEGFVPRMEGRGETPGRQVEVSTLPEAIPKERKSVPEIVQELKESPWYTGQIVPDGHRVFDAQEAVYGELDFLLSQDLVNALYNAKGITQFYAHQAEAINGLHAGHNVVVATSTSSGKSLIYQLPVLHALERNHNTRAMYIFPTKALAQDQKRSLREMISYMPEISDVLVETFDGDTPMSERNWIREEARIIFTNPDMLHITILPQEERWRSFLQNLKYVVVDELHYYNGLMGSHVAFIMRRLRRTCAALGNRHVRFISCSATVANPEEHFRAIFGIDDVKLVDFDGSPSGRKEFLCWNTPYRDPGDPSSGRGSAKHECARLFCQLILRGVRVIAFCRVREQCEKLVGAVRQELEHLGRGECANRVMGYRGGYTAQDRRRIETEMFEGKLIGIIATSALELGVDIGSLDCVLTWGFPYTIANLRQQSGRAGRRNKDSLSILVGDSFAADQHYMQNPDELFTKPNCELQVDLDNMLVREGHIQCAAYEMPIRPVEDAQYFGEDLAKVCEERLVKGEMGFYHCHDRFRPLPSKFVSIRDTEDEHFAIVDISHGRNVVLEELEASRATFTIYDGAIYLHQGETYLVRDFDPSKRMARVEKVKVDWSTTQRDFTDVDPVETEAIKRITNSPCSAYHGSIRIQQVVFGYFKVDKQNRVLDAVQVDNPAVIRYSKGMWLDVPKQALDILIERRLHIAGAIHAAQHMVMSLIPNFVISMPDDVRTECKSAIKEFAKRETTRKRPARLTFYDAKGGACGSGINTKAFEFIDILLRQAVERVTACKCQWGCVECVASELCHKSGEVMSKAGSEVVLKSLLGMEIDVEALPMGPEEFCPVGVETVVLAKPVPFKGGRRRGGGDGKVVGCGEGKGDEDEDGERGGEDEGGQKGVVGGKGDGDVDMGGG</sequence>
<evidence type="ECO:0000313" key="7">
    <source>
        <dbReference type="EMBL" id="KAK0643471.1"/>
    </source>
</evidence>
<feature type="compositionally biased region" description="Basic and acidic residues" evidence="3">
    <location>
        <begin position="324"/>
        <end position="346"/>
    </location>
</feature>
<gene>
    <name evidence="7" type="ORF">B0T16DRAFT_331343</name>
</gene>
<dbReference type="CDD" id="cd18797">
    <property type="entry name" value="SF2_C_Hrq"/>
    <property type="match status" value="1"/>
</dbReference>
<feature type="compositionally biased region" description="Basic and acidic residues" evidence="3">
    <location>
        <begin position="62"/>
        <end position="71"/>
    </location>
</feature>
<organism evidence="7 8">
    <name type="scientific">Cercophora newfieldiana</name>
    <dbReference type="NCBI Taxonomy" id="92897"/>
    <lineage>
        <taxon>Eukaryota</taxon>
        <taxon>Fungi</taxon>
        <taxon>Dikarya</taxon>
        <taxon>Ascomycota</taxon>
        <taxon>Pezizomycotina</taxon>
        <taxon>Sordariomycetes</taxon>
        <taxon>Sordariomycetidae</taxon>
        <taxon>Sordariales</taxon>
        <taxon>Lasiosphaeriaceae</taxon>
        <taxon>Cercophora</taxon>
    </lineage>
</organism>
<evidence type="ECO:0000256" key="1">
    <source>
        <dbReference type="ARBA" id="ARBA00022741"/>
    </source>
</evidence>
<comment type="caution">
    <text evidence="7">The sequence shown here is derived from an EMBL/GenBank/DDBJ whole genome shotgun (WGS) entry which is preliminary data.</text>
</comment>
<dbReference type="SMART" id="SM00160">
    <property type="entry name" value="RanBD"/>
    <property type="match status" value="1"/>
</dbReference>
<feature type="region of interest" description="Disordered" evidence="3">
    <location>
        <begin position="482"/>
        <end position="597"/>
    </location>
</feature>
<dbReference type="PANTHER" id="PTHR47957:SF3">
    <property type="entry name" value="ATP-DEPENDENT HELICASE HRQ1"/>
    <property type="match status" value="1"/>
</dbReference>
<evidence type="ECO:0000256" key="3">
    <source>
        <dbReference type="SAM" id="MobiDB-lite"/>
    </source>
</evidence>
<protein>
    <recommendedName>
        <fullName evidence="9">DEAD/DEAH box helicase</fullName>
    </recommendedName>
</protein>